<dbReference type="Pfam" id="PF13411">
    <property type="entry name" value="MerR_1"/>
    <property type="match status" value="1"/>
</dbReference>
<dbReference type="CDD" id="cd04776">
    <property type="entry name" value="HTH_GnyR"/>
    <property type="match status" value="1"/>
</dbReference>
<reference evidence="4" key="1">
    <citation type="journal article" date="2020" name="mSystems">
        <title>Genome- and Community-Level Interaction Insights into Carbon Utilization and Element Cycling Functions of Hydrothermarchaeota in Hydrothermal Sediment.</title>
        <authorList>
            <person name="Zhou Z."/>
            <person name="Liu Y."/>
            <person name="Xu W."/>
            <person name="Pan J."/>
            <person name="Luo Z.H."/>
            <person name="Li M."/>
        </authorList>
    </citation>
    <scope>NUCLEOTIDE SEQUENCE [LARGE SCALE GENOMIC DNA]</scope>
    <source>
        <strain evidence="4">SpSt-587</strain>
    </source>
</reference>
<dbReference type="PANTHER" id="PTHR30204:SF58">
    <property type="entry name" value="HTH-TYPE TRANSCRIPTIONAL REGULATOR YFMP"/>
    <property type="match status" value="1"/>
</dbReference>
<name>A0A7J3M1P2_ARCFL</name>
<gene>
    <name evidence="4" type="ORF">ENT52_03645</name>
</gene>
<proteinExistence type="predicted"/>
<dbReference type="GO" id="GO:0003700">
    <property type="term" value="F:DNA-binding transcription factor activity"/>
    <property type="evidence" value="ECO:0007669"/>
    <property type="project" value="InterPro"/>
</dbReference>
<dbReference type="InterPro" id="IPR009061">
    <property type="entry name" value="DNA-bd_dom_put_sf"/>
</dbReference>
<evidence type="ECO:0000313" key="4">
    <source>
        <dbReference type="EMBL" id="HGT82801.1"/>
    </source>
</evidence>
<dbReference type="Gene3D" id="1.10.1660.10">
    <property type="match status" value="1"/>
</dbReference>
<feature type="domain" description="HTH merR-type" evidence="3">
    <location>
        <begin position="16"/>
        <end position="84"/>
    </location>
</feature>
<dbReference type="EMBL" id="DSYZ01000080">
    <property type="protein sequence ID" value="HGT82801.1"/>
    <property type="molecule type" value="Genomic_DNA"/>
</dbReference>
<feature type="coiled-coil region" evidence="2">
    <location>
        <begin position="98"/>
        <end position="139"/>
    </location>
</feature>
<dbReference type="SUPFAM" id="SSF46955">
    <property type="entry name" value="Putative DNA-binding domain"/>
    <property type="match status" value="1"/>
</dbReference>
<keyword evidence="1 4" id="KW-0238">DNA-binding</keyword>
<sequence length="142" mass="16909">MGRKRRQEVKSEEKETFTISELAREFEISTRTIRYYEELGLLSPQRTSGNQRIFTRKDRVRLKLILRGKRLGFSLSEIKEMIEMYDIAGESEQIRLTLKYGEKKLKEIEEKIKELEMLKEDLLAIREILLERLKELEGSTNP</sequence>
<protein>
    <submittedName>
        <fullName evidence="4">MerR family DNA-binding transcriptional regulator</fullName>
    </submittedName>
</protein>
<evidence type="ECO:0000256" key="1">
    <source>
        <dbReference type="ARBA" id="ARBA00023125"/>
    </source>
</evidence>
<dbReference type="GO" id="GO:0003677">
    <property type="term" value="F:DNA binding"/>
    <property type="evidence" value="ECO:0007669"/>
    <property type="project" value="UniProtKB-KW"/>
</dbReference>
<keyword evidence="2" id="KW-0175">Coiled coil</keyword>
<comment type="caution">
    <text evidence="4">The sequence shown here is derived from an EMBL/GenBank/DDBJ whole genome shotgun (WGS) entry which is preliminary data.</text>
</comment>
<accession>A0A7J3M1P2</accession>
<evidence type="ECO:0000256" key="2">
    <source>
        <dbReference type="SAM" id="Coils"/>
    </source>
</evidence>
<dbReference type="PANTHER" id="PTHR30204">
    <property type="entry name" value="REDOX-CYCLING DRUG-SENSING TRANSCRIPTIONAL ACTIVATOR SOXR"/>
    <property type="match status" value="1"/>
</dbReference>
<dbReference type="PROSITE" id="PS50937">
    <property type="entry name" value="HTH_MERR_2"/>
    <property type="match status" value="1"/>
</dbReference>
<dbReference type="SMART" id="SM00422">
    <property type="entry name" value="HTH_MERR"/>
    <property type="match status" value="1"/>
</dbReference>
<dbReference type="PRINTS" id="PR00040">
    <property type="entry name" value="HTHMERR"/>
</dbReference>
<organism evidence="4">
    <name type="scientific">Archaeoglobus fulgidus</name>
    <dbReference type="NCBI Taxonomy" id="2234"/>
    <lineage>
        <taxon>Archaea</taxon>
        <taxon>Methanobacteriati</taxon>
        <taxon>Methanobacteriota</taxon>
        <taxon>Archaeoglobi</taxon>
        <taxon>Archaeoglobales</taxon>
        <taxon>Archaeoglobaceae</taxon>
        <taxon>Archaeoglobus</taxon>
    </lineage>
</organism>
<dbReference type="InterPro" id="IPR047057">
    <property type="entry name" value="MerR_fam"/>
</dbReference>
<dbReference type="AlphaFoldDB" id="A0A7J3M1P2"/>
<dbReference type="InterPro" id="IPR000551">
    <property type="entry name" value="MerR-type_HTH_dom"/>
</dbReference>
<evidence type="ECO:0000259" key="3">
    <source>
        <dbReference type="PROSITE" id="PS50937"/>
    </source>
</evidence>